<evidence type="ECO:0000313" key="7">
    <source>
        <dbReference type="EMBL" id="EDY56056.1"/>
    </source>
</evidence>
<gene>
    <name evidence="7" type="ORF">SSEG_09059</name>
</gene>
<feature type="transmembrane region" description="Helical" evidence="6">
    <location>
        <begin position="256"/>
        <end position="276"/>
    </location>
</feature>
<dbReference type="GO" id="GO:0022857">
    <property type="term" value="F:transmembrane transporter activity"/>
    <property type="evidence" value="ECO:0007669"/>
    <property type="project" value="InterPro"/>
</dbReference>
<feature type="transmembrane region" description="Helical" evidence="6">
    <location>
        <begin position="24"/>
        <end position="44"/>
    </location>
</feature>
<feature type="transmembrane region" description="Helical" evidence="6">
    <location>
        <begin position="179"/>
        <end position="196"/>
    </location>
</feature>
<proteinExistence type="predicted"/>
<dbReference type="Proteomes" id="UP000002785">
    <property type="component" value="Chromosome"/>
</dbReference>
<keyword evidence="4 6" id="KW-1133">Transmembrane helix</keyword>
<dbReference type="GO" id="GO:0005886">
    <property type="term" value="C:plasma membrane"/>
    <property type="evidence" value="ECO:0007669"/>
    <property type="project" value="UniProtKB-SubCell"/>
</dbReference>
<sequence>MNATRDFAVLRQPAFRRYFVGRSVSELGTAMTQVALPFAVFAIGGDAGDVGLVLGATVLPKVALVLLGGVAGDRLERRKVLLGTDVCMALCQAVTALLLLSGAGRVWHLALLQILYGCAGAFALPATTGAVPDIAPKNLLQQANSVMRVARNAFGILGPPCAGVLVTVAGPGWALAVDAASFAAAAVAMAGLPAGLRTRQPHARLLRDVTEGWRTFVSQPWIWMMVTSFAVYQATVLPAIYVAGPGIARSTVGVTGWAAVLTARAVGALVAGFPLLRWRPHRPLMLAAALLLLDVPFLVALWSGAGLAALLLGAAVAAAGLNAADTLWETALQERVPPGVIARVSSYDWLGSLAFAPLGYAAVGGAVDAFGVRATLLAITVTHVVIHMALPCLRSVRRTEHLDSAGAVPLEAGRGG</sequence>
<dbReference type="SUPFAM" id="SSF103473">
    <property type="entry name" value="MFS general substrate transporter"/>
    <property type="match status" value="1"/>
</dbReference>
<dbReference type="HOGENOM" id="CLU_034180_17_3_11"/>
<comment type="subcellular location">
    <subcellularLocation>
        <location evidence="1">Cell membrane</location>
        <topology evidence="1">Multi-pass membrane protein</topology>
    </subcellularLocation>
</comment>
<evidence type="ECO:0000256" key="5">
    <source>
        <dbReference type="ARBA" id="ARBA00023136"/>
    </source>
</evidence>
<organism evidence="7 8">
    <name type="scientific">Streptomyces sviceus (strain ATCC 29083 / DSM 924 / JCM 4929 / NBRC 13980 / NCIMB 11184 / NRRL 5439 / UC 5370)</name>
    <dbReference type="NCBI Taxonomy" id="463191"/>
    <lineage>
        <taxon>Bacteria</taxon>
        <taxon>Bacillati</taxon>
        <taxon>Actinomycetota</taxon>
        <taxon>Actinomycetes</taxon>
        <taxon>Kitasatosporales</taxon>
        <taxon>Streptomycetaceae</taxon>
        <taxon>Streptomyces</taxon>
    </lineage>
</organism>
<dbReference type="Pfam" id="PF07690">
    <property type="entry name" value="MFS_1"/>
    <property type="match status" value="1"/>
</dbReference>
<evidence type="ECO:0000256" key="3">
    <source>
        <dbReference type="ARBA" id="ARBA00022692"/>
    </source>
</evidence>
<keyword evidence="2" id="KW-1003">Cell membrane</keyword>
<reference evidence="7" key="1">
    <citation type="submission" date="2009-10" db="EMBL/GenBank/DDBJ databases">
        <title>The genome sequence of Streptomyces sviceus strain ATCC 29083.</title>
        <authorList>
            <consortium name="The Broad Institute Genome Sequencing Platform"/>
            <consortium name="Broad Institute Microbial Sequencing Center"/>
            <person name="Fischbach M."/>
            <person name="Godfrey P."/>
            <person name="Ward D."/>
            <person name="Young S."/>
            <person name="Zeng Q."/>
            <person name="Koehrsen M."/>
            <person name="Alvarado L."/>
            <person name="Berlin A.M."/>
            <person name="Bochicchio J."/>
            <person name="Borenstein D."/>
            <person name="Chapman S.B."/>
            <person name="Chen Z."/>
            <person name="Engels R."/>
            <person name="Freedman E."/>
            <person name="Gellesch M."/>
            <person name="Goldberg J."/>
            <person name="Griggs A."/>
            <person name="Gujja S."/>
            <person name="Heilman E.R."/>
            <person name="Heiman D.I."/>
            <person name="Hepburn T.A."/>
            <person name="Howarth C."/>
            <person name="Jen D."/>
            <person name="Larson L."/>
            <person name="Lewis B."/>
            <person name="Mehta T."/>
            <person name="Park D."/>
            <person name="Pearson M."/>
            <person name="Richards J."/>
            <person name="Roberts A."/>
            <person name="Saif S."/>
            <person name="Shea T.D."/>
            <person name="Shenoy N."/>
            <person name="Sisk P."/>
            <person name="Stolte C."/>
            <person name="Sykes S.N."/>
            <person name="Thomson T."/>
            <person name="Walk T."/>
            <person name="White J."/>
            <person name="Yandava C."/>
            <person name="Straight P."/>
            <person name="Clardy J."/>
            <person name="Hung D."/>
            <person name="Kolter R."/>
            <person name="Mekalanos J."/>
            <person name="Walker S."/>
            <person name="Walsh C.T."/>
            <person name="Wieland-Brown L.C."/>
            <person name="Haas B."/>
            <person name="Nusbaum C."/>
            <person name="Birren B."/>
        </authorList>
    </citation>
    <scope>NUCLEOTIDE SEQUENCE [LARGE SCALE GENOMIC DNA]</scope>
    <source>
        <strain evidence="7">ATCC 29083</strain>
    </source>
</reference>
<keyword evidence="3 6" id="KW-0812">Transmembrane</keyword>
<dbReference type="AlphaFoldDB" id="B5HTA1"/>
<dbReference type="PANTHER" id="PTHR23513:SF11">
    <property type="entry name" value="STAPHYLOFERRIN A TRANSPORTER"/>
    <property type="match status" value="1"/>
</dbReference>
<feature type="transmembrane region" description="Helical" evidence="6">
    <location>
        <begin position="221"/>
        <end position="244"/>
    </location>
</feature>
<feature type="transmembrane region" description="Helical" evidence="6">
    <location>
        <begin position="308"/>
        <end position="328"/>
    </location>
</feature>
<dbReference type="PANTHER" id="PTHR23513">
    <property type="entry name" value="INTEGRAL MEMBRANE EFFLUX PROTEIN-RELATED"/>
    <property type="match status" value="1"/>
</dbReference>
<evidence type="ECO:0000256" key="6">
    <source>
        <dbReference type="SAM" id="Phobius"/>
    </source>
</evidence>
<dbReference type="InterPro" id="IPR036259">
    <property type="entry name" value="MFS_trans_sf"/>
</dbReference>
<feature type="transmembrane region" description="Helical" evidence="6">
    <location>
        <begin position="152"/>
        <end position="173"/>
    </location>
</feature>
<dbReference type="Gene3D" id="1.20.1250.20">
    <property type="entry name" value="MFS general substrate transporter like domains"/>
    <property type="match status" value="1"/>
</dbReference>
<evidence type="ECO:0000256" key="4">
    <source>
        <dbReference type="ARBA" id="ARBA00022989"/>
    </source>
</evidence>
<dbReference type="eggNOG" id="COG2814">
    <property type="taxonomic scope" value="Bacteria"/>
</dbReference>
<feature type="transmembrane region" description="Helical" evidence="6">
    <location>
        <begin position="106"/>
        <end position="131"/>
    </location>
</feature>
<feature type="transmembrane region" description="Helical" evidence="6">
    <location>
        <begin position="373"/>
        <end position="393"/>
    </location>
</feature>
<feature type="transmembrane region" description="Helical" evidence="6">
    <location>
        <begin position="50"/>
        <end position="68"/>
    </location>
</feature>
<dbReference type="CDD" id="cd06173">
    <property type="entry name" value="MFS_MefA_like"/>
    <property type="match status" value="1"/>
</dbReference>
<evidence type="ECO:0000313" key="8">
    <source>
        <dbReference type="Proteomes" id="UP000002785"/>
    </source>
</evidence>
<protein>
    <submittedName>
        <fullName evidence="7">Major facilitator transporter</fullName>
    </submittedName>
</protein>
<evidence type="ECO:0000256" key="1">
    <source>
        <dbReference type="ARBA" id="ARBA00004651"/>
    </source>
</evidence>
<accession>B5HTA1</accession>
<dbReference type="InterPro" id="IPR011701">
    <property type="entry name" value="MFS"/>
</dbReference>
<dbReference type="OrthoDB" id="3539228at2"/>
<evidence type="ECO:0000256" key="2">
    <source>
        <dbReference type="ARBA" id="ARBA00022475"/>
    </source>
</evidence>
<feature type="transmembrane region" description="Helical" evidence="6">
    <location>
        <begin position="80"/>
        <end position="100"/>
    </location>
</feature>
<dbReference type="EMBL" id="CM000951">
    <property type="protein sequence ID" value="EDY56056.1"/>
    <property type="molecule type" value="Genomic_DNA"/>
</dbReference>
<name>B5HTA1_STRX2</name>
<dbReference type="RefSeq" id="WP_007385342.1">
    <property type="nucleotide sequence ID" value="NZ_CM000951.1"/>
</dbReference>
<keyword evidence="5 6" id="KW-0472">Membrane</keyword>
<keyword evidence="8" id="KW-1185">Reference proteome</keyword>